<dbReference type="PhylomeDB" id="K4AWW6"/>
<reference evidence="2" key="2">
    <citation type="submission" date="2015-06" db="UniProtKB">
        <authorList>
            <consortium name="EnsemblPlants"/>
        </authorList>
    </citation>
    <scope>IDENTIFICATION</scope>
    <source>
        <strain evidence="2">cv. Heinz 1706</strain>
    </source>
</reference>
<sequence length="134" mass="15917">MLFLFGFFIPFHVRSTRFSTRSQAPKTISPTDVFEFNSKFTDKMRRIKIPFPAVDEKKKIIEDLDKDRPYAIDASIVRIMKRHKVLAHQQLAVECVQKLGRMFKPDVKAIEKRIKDLISREYLERDKDNPNLYK</sequence>
<dbReference type="InParanoid" id="K4AWW6"/>
<keyword evidence="3" id="KW-1185">Reference proteome</keyword>
<dbReference type="OMA" id="IKICIED"/>
<dbReference type="Gene3D" id="1.10.10.10">
    <property type="entry name" value="Winged helix-like DNA-binding domain superfamily/Winged helix DNA-binding domain"/>
    <property type="match status" value="1"/>
</dbReference>
<dbReference type="Gramene" id="Solyc01g067170.1.1">
    <property type="protein sequence ID" value="Solyc01g067170.1.1"/>
    <property type="gene ID" value="Solyc01g067170.1"/>
</dbReference>
<dbReference type="InterPro" id="IPR019559">
    <property type="entry name" value="Cullin_neddylation_domain"/>
</dbReference>
<protein>
    <recommendedName>
        <fullName evidence="1">Cullin neddylation domain-containing protein</fullName>
    </recommendedName>
</protein>
<dbReference type="EnsemblPlants" id="Solyc01g067170.1.1">
    <property type="protein sequence ID" value="Solyc01g067170.1.1"/>
    <property type="gene ID" value="Solyc01g067170.1"/>
</dbReference>
<dbReference type="SUPFAM" id="SSF46785">
    <property type="entry name" value="Winged helix' DNA-binding domain"/>
    <property type="match status" value="1"/>
</dbReference>
<proteinExistence type="predicted"/>
<evidence type="ECO:0000259" key="1">
    <source>
        <dbReference type="SMART" id="SM00884"/>
    </source>
</evidence>
<dbReference type="STRING" id="4081.K4AWW6"/>
<feature type="domain" description="Cullin neddylation" evidence="1">
    <location>
        <begin position="64"/>
        <end position="131"/>
    </location>
</feature>
<dbReference type="PANTHER" id="PTHR11932">
    <property type="entry name" value="CULLIN"/>
    <property type="match status" value="1"/>
</dbReference>
<dbReference type="Pfam" id="PF10557">
    <property type="entry name" value="Cullin_Nedd8"/>
    <property type="match status" value="1"/>
</dbReference>
<accession>K4AWW6</accession>
<dbReference type="InterPro" id="IPR036388">
    <property type="entry name" value="WH-like_DNA-bd_sf"/>
</dbReference>
<dbReference type="FunFam" id="1.10.10.10:FF:000503">
    <property type="entry name" value="Cullin-1"/>
    <property type="match status" value="1"/>
</dbReference>
<evidence type="ECO:0000313" key="2">
    <source>
        <dbReference type="EnsemblPlants" id="Solyc01g067170.1.1"/>
    </source>
</evidence>
<dbReference type="InterPro" id="IPR045093">
    <property type="entry name" value="Cullin"/>
</dbReference>
<evidence type="ECO:0000313" key="3">
    <source>
        <dbReference type="Proteomes" id="UP000004994"/>
    </source>
</evidence>
<dbReference type="AlphaFoldDB" id="K4AWW6"/>
<reference evidence="2" key="1">
    <citation type="journal article" date="2012" name="Nature">
        <title>The tomato genome sequence provides insights into fleshy fruit evolution.</title>
        <authorList>
            <consortium name="Tomato Genome Consortium"/>
        </authorList>
    </citation>
    <scope>NUCLEOTIDE SEQUENCE [LARGE SCALE GENOMIC DNA]</scope>
    <source>
        <strain evidence="2">cv. Heinz 1706</strain>
    </source>
</reference>
<dbReference type="PaxDb" id="4081-Solyc01g067170.1.1"/>
<dbReference type="SMART" id="SM00884">
    <property type="entry name" value="Cullin_Nedd8"/>
    <property type="match status" value="1"/>
</dbReference>
<organism evidence="2">
    <name type="scientific">Solanum lycopersicum</name>
    <name type="common">Tomato</name>
    <name type="synonym">Lycopersicon esculentum</name>
    <dbReference type="NCBI Taxonomy" id="4081"/>
    <lineage>
        <taxon>Eukaryota</taxon>
        <taxon>Viridiplantae</taxon>
        <taxon>Streptophyta</taxon>
        <taxon>Embryophyta</taxon>
        <taxon>Tracheophyta</taxon>
        <taxon>Spermatophyta</taxon>
        <taxon>Magnoliopsida</taxon>
        <taxon>eudicotyledons</taxon>
        <taxon>Gunneridae</taxon>
        <taxon>Pentapetalae</taxon>
        <taxon>asterids</taxon>
        <taxon>lamiids</taxon>
        <taxon>Solanales</taxon>
        <taxon>Solanaceae</taxon>
        <taxon>Solanoideae</taxon>
        <taxon>Solaneae</taxon>
        <taxon>Solanum</taxon>
        <taxon>Solanum subgen. Lycopersicon</taxon>
    </lineage>
</organism>
<dbReference type="HOGENOM" id="CLU_1899837_0_0_1"/>
<dbReference type="InterPro" id="IPR036390">
    <property type="entry name" value="WH_DNA-bd_sf"/>
</dbReference>
<dbReference type="Proteomes" id="UP000004994">
    <property type="component" value="Chromosome 1"/>
</dbReference>
<name>K4AWW6_SOLLC</name>
<dbReference type="eggNOG" id="KOG2166">
    <property type="taxonomic scope" value="Eukaryota"/>
</dbReference>